<dbReference type="Gene3D" id="3.40.50.1970">
    <property type="match status" value="1"/>
</dbReference>
<keyword evidence="4" id="KW-0057">Aromatic amino acid biosynthesis</keyword>
<evidence type="ECO:0000313" key="8">
    <source>
        <dbReference type="EMBL" id="ACN14565.1"/>
    </source>
</evidence>
<protein>
    <submittedName>
        <fullName evidence="8">AroB2</fullName>
        <ecNumber evidence="8">4.2.3.4</ecNumber>
    </submittedName>
</protein>
<accession>C0Q9K1</accession>
<sequence length="414" mass="46224">MINNIPFPQGHTQATVVPLKFDQAYHYPVCFTRDVFSITNPVLINTLAVKNQAQPRKIMVMIDDGVTRRNPQLLNDISLWFEHHRDRVCLAWEPVVFPGGEQVKNAWDHVHRATKAMDDSGIDRHGVVIALGGGALLDMVGFSASMFHRGIQLVRLPTTTLAQNDAGIGVKNGINQYGKKNCLGTFYLPVAVINDYRFLETLPFDHFIGGVAEAFKIALIRDRSFFLFLEKNSALLKQRDPKAIEETIERCARLHIEHIAHSGDAFETGSSRPLDYGHWSAHKLEMLSGFAMGHGQAVSIGIALDSYYACQQSLIARAELDRIITALINCGLPVWSPYLETTDSSGHLEIENGLEEFRLHLGGRLTFTMPDGIGQKCERHAMDFDIIRQGVAFLKNTYSDAGSNRPITRAVTQR</sequence>
<dbReference type="Pfam" id="PF24621">
    <property type="entry name" value="DHQS_C"/>
    <property type="match status" value="1"/>
</dbReference>
<keyword evidence="5 8" id="KW-0456">Lyase</keyword>
<dbReference type="PANTHER" id="PTHR43622">
    <property type="entry name" value="3-DEHYDROQUINATE SYNTHASE"/>
    <property type="match status" value="1"/>
</dbReference>
<dbReference type="EMBL" id="CP001087">
    <property type="protein sequence ID" value="ACN14565.1"/>
    <property type="molecule type" value="Genomic_DNA"/>
</dbReference>
<dbReference type="KEGG" id="dat:HRM2_14560"/>
<keyword evidence="3" id="KW-0520">NAD</keyword>
<keyword evidence="9" id="KW-1185">Reference proteome</keyword>
<dbReference type="Gene3D" id="1.20.1090.10">
    <property type="entry name" value="Dehydroquinate synthase-like - alpha domain"/>
    <property type="match status" value="1"/>
</dbReference>
<reference evidence="8 9" key="1">
    <citation type="journal article" date="2009" name="Environ. Microbiol.">
        <title>Genome sequence of Desulfobacterium autotrophicum HRM2, a marine sulfate reducer oxidizing organic carbon completely to carbon dioxide.</title>
        <authorList>
            <person name="Strittmatter A.W."/>
            <person name="Liesegang H."/>
            <person name="Rabus R."/>
            <person name="Decker I."/>
            <person name="Amann J."/>
            <person name="Andres S."/>
            <person name="Henne A."/>
            <person name="Fricke W.F."/>
            <person name="Martinez-Arias R."/>
            <person name="Bartels D."/>
            <person name="Goesmann A."/>
            <person name="Krause L."/>
            <person name="Puehler A."/>
            <person name="Klenk H.P."/>
            <person name="Richter M."/>
            <person name="Schuler M."/>
            <person name="Gloeckner F.O."/>
            <person name="Meyerdierks A."/>
            <person name="Gottschalk G."/>
            <person name="Amann R."/>
        </authorList>
    </citation>
    <scope>NUCLEOTIDE SEQUENCE [LARGE SCALE GENOMIC DNA]</scope>
    <source>
        <strain evidence="9">ATCC 43914 / DSM 3382 / HRM2</strain>
    </source>
</reference>
<dbReference type="CDD" id="cd08198">
    <property type="entry name" value="DHQS-like"/>
    <property type="match status" value="1"/>
</dbReference>
<dbReference type="InterPro" id="IPR030960">
    <property type="entry name" value="DHQS/DOIS_N"/>
</dbReference>
<dbReference type="EC" id="4.2.3.4" evidence="8"/>
<dbReference type="PANTHER" id="PTHR43622:SF7">
    <property type="entry name" value="3-DEHYDROQUINATE SYNTHASE, CHLOROPLASTIC"/>
    <property type="match status" value="1"/>
</dbReference>
<keyword evidence="2" id="KW-0028">Amino-acid biosynthesis</keyword>
<feature type="domain" description="3-dehydroquinate synthase C-terminal" evidence="7">
    <location>
        <begin position="210"/>
        <end position="341"/>
    </location>
</feature>
<dbReference type="OrthoDB" id="9806583at2"/>
<evidence type="ECO:0000256" key="5">
    <source>
        <dbReference type="ARBA" id="ARBA00023239"/>
    </source>
</evidence>
<dbReference type="STRING" id="177437.HRM2_14560"/>
<dbReference type="HOGENOM" id="CLU_001201_0_4_7"/>
<evidence type="ECO:0000256" key="2">
    <source>
        <dbReference type="ARBA" id="ARBA00022605"/>
    </source>
</evidence>
<dbReference type="NCBIfam" id="NF004852">
    <property type="entry name" value="PRK06203.1"/>
    <property type="match status" value="1"/>
</dbReference>
<dbReference type="AlphaFoldDB" id="C0Q9K1"/>
<dbReference type="GO" id="GO:0003856">
    <property type="term" value="F:3-dehydroquinate synthase activity"/>
    <property type="evidence" value="ECO:0007669"/>
    <property type="project" value="UniProtKB-EC"/>
</dbReference>
<feature type="domain" description="3-dehydroquinate synthase N-terminal" evidence="6">
    <location>
        <begin position="95"/>
        <end position="207"/>
    </location>
</feature>
<organism evidence="8 9">
    <name type="scientific">Desulforapulum autotrophicum (strain ATCC 43914 / DSM 3382 / VKM B-1955 / HRM2)</name>
    <name type="common">Desulfobacterium autotrophicum</name>
    <dbReference type="NCBI Taxonomy" id="177437"/>
    <lineage>
        <taxon>Bacteria</taxon>
        <taxon>Pseudomonadati</taxon>
        <taxon>Thermodesulfobacteriota</taxon>
        <taxon>Desulfobacteria</taxon>
        <taxon>Desulfobacterales</taxon>
        <taxon>Desulfobacteraceae</taxon>
        <taxon>Desulforapulum</taxon>
    </lineage>
</organism>
<dbReference type="InterPro" id="IPR056179">
    <property type="entry name" value="DHQS_C"/>
</dbReference>
<dbReference type="RefSeq" id="WP_015903352.1">
    <property type="nucleotide sequence ID" value="NC_012108.1"/>
</dbReference>
<evidence type="ECO:0000256" key="1">
    <source>
        <dbReference type="ARBA" id="ARBA00001911"/>
    </source>
</evidence>
<dbReference type="SUPFAM" id="SSF56796">
    <property type="entry name" value="Dehydroquinate synthase-like"/>
    <property type="match status" value="1"/>
</dbReference>
<dbReference type="Pfam" id="PF01761">
    <property type="entry name" value="DHQ_synthase"/>
    <property type="match status" value="1"/>
</dbReference>
<evidence type="ECO:0000259" key="7">
    <source>
        <dbReference type="Pfam" id="PF24621"/>
    </source>
</evidence>
<evidence type="ECO:0000256" key="3">
    <source>
        <dbReference type="ARBA" id="ARBA00023027"/>
    </source>
</evidence>
<dbReference type="GO" id="GO:0009073">
    <property type="term" value="P:aromatic amino acid family biosynthetic process"/>
    <property type="evidence" value="ECO:0007669"/>
    <property type="project" value="UniProtKB-KW"/>
</dbReference>
<comment type="cofactor">
    <cofactor evidence="1">
        <name>NAD(+)</name>
        <dbReference type="ChEBI" id="CHEBI:57540"/>
    </cofactor>
</comment>
<evidence type="ECO:0000256" key="4">
    <source>
        <dbReference type="ARBA" id="ARBA00023141"/>
    </source>
</evidence>
<gene>
    <name evidence="8" type="primary">aroB2</name>
    <name evidence="8" type="ordered locus">HRM2_14560</name>
</gene>
<dbReference type="GO" id="GO:0008652">
    <property type="term" value="P:amino acid biosynthetic process"/>
    <property type="evidence" value="ECO:0007669"/>
    <property type="project" value="UniProtKB-KW"/>
</dbReference>
<dbReference type="InterPro" id="IPR050071">
    <property type="entry name" value="Dehydroquinate_synthase"/>
</dbReference>
<evidence type="ECO:0000259" key="6">
    <source>
        <dbReference type="Pfam" id="PF01761"/>
    </source>
</evidence>
<dbReference type="Proteomes" id="UP000000442">
    <property type="component" value="Chromosome"/>
</dbReference>
<dbReference type="eggNOG" id="COG0337">
    <property type="taxonomic scope" value="Bacteria"/>
</dbReference>
<proteinExistence type="predicted"/>
<name>C0Q9K1_DESAH</name>
<evidence type="ECO:0000313" key="9">
    <source>
        <dbReference type="Proteomes" id="UP000000442"/>
    </source>
</evidence>